<organism evidence="1 2">
    <name type="scientific">Liquorilactobacillus sucicola DSM 21376 = JCM 15457</name>
    <dbReference type="NCBI Taxonomy" id="1423806"/>
    <lineage>
        <taxon>Bacteria</taxon>
        <taxon>Bacillati</taxon>
        <taxon>Bacillota</taxon>
        <taxon>Bacilli</taxon>
        <taxon>Lactobacillales</taxon>
        <taxon>Lactobacillaceae</taxon>
        <taxon>Liquorilactobacillus</taxon>
    </lineage>
</organism>
<accession>A0A023D051</accession>
<gene>
    <name evidence="1" type="ORF">FD15_GL002294</name>
</gene>
<reference evidence="1 2" key="1">
    <citation type="journal article" date="2015" name="Genome Announc.">
        <title>Expanding the biotechnology potential of lactobacilli through comparative genomics of 213 strains and associated genera.</title>
        <authorList>
            <person name="Sun Z."/>
            <person name="Harris H.M."/>
            <person name="McCann A."/>
            <person name="Guo C."/>
            <person name="Argimon S."/>
            <person name="Zhang W."/>
            <person name="Yang X."/>
            <person name="Jeffery I.B."/>
            <person name="Cooney J.C."/>
            <person name="Kagawa T.F."/>
            <person name="Liu W."/>
            <person name="Song Y."/>
            <person name="Salvetti E."/>
            <person name="Wrobel A."/>
            <person name="Rasinkangas P."/>
            <person name="Parkhill J."/>
            <person name="Rea M.C."/>
            <person name="O'Sullivan O."/>
            <person name="Ritari J."/>
            <person name="Douillard F.P."/>
            <person name="Paul Ross R."/>
            <person name="Yang R."/>
            <person name="Briner A.E."/>
            <person name="Felis G.E."/>
            <person name="de Vos W.M."/>
            <person name="Barrangou R."/>
            <person name="Klaenhammer T.R."/>
            <person name="Caufield P.W."/>
            <person name="Cui Y."/>
            <person name="Zhang H."/>
            <person name="O'Toole P.W."/>
        </authorList>
    </citation>
    <scope>NUCLEOTIDE SEQUENCE [LARGE SCALE GENOMIC DNA]</scope>
    <source>
        <strain evidence="1 2">DSM 21376</strain>
    </source>
</reference>
<dbReference type="Proteomes" id="UP000050961">
    <property type="component" value="Unassembled WGS sequence"/>
</dbReference>
<dbReference type="AlphaFoldDB" id="A0A023D051"/>
<comment type="caution">
    <text evidence="1">The sequence shown here is derived from an EMBL/GenBank/DDBJ whole genome shotgun (WGS) entry which is preliminary data.</text>
</comment>
<evidence type="ECO:0000313" key="1">
    <source>
        <dbReference type="EMBL" id="KRN07426.1"/>
    </source>
</evidence>
<dbReference type="EMBL" id="AYZF01000003">
    <property type="protein sequence ID" value="KRN07426.1"/>
    <property type="molecule type" value="Genomic_DNA"/>
</dbReference>
<proteinExistence type="predicted"/>
<keyword evidence="2" id="KW-1185">Reference proteome</keyword>
<sequence length="51" mass="6061">MKAYKKALYKGYQWLNMLIFLFFKNEKRAELFFLSGHAIASTSNHAPLFFK</sequence>
<name>A0A023D051_9LACO</name>
<evidence type="ECO:0000313" key="2">
    <source>
        <dbReference type="Proteomes" id="UP000050961"/>
    </source>
</evidence>
<dbReference type="PATRIC" id="fig|1423806.3.peg.2345"/>
<protein>
    <submittedName>
        <fullName evidence="1">Uncharacterized protein</fullName>
    </submittedName>
</protein>
<dbReference type="STRING" id="1423806.FD15_GL002294"/>